<protein>
    <submittedName>
        <fullName evidence="3">Uncharacterized protein LOC104753113 isoform X1</fullName>
    </submittedName>
</protein>
<accession>A0ABM0WNM0</accession>
<sequence>MLLLNLSNDQAPSHGFTRSVTSQSLVQPQIHGALVLELDWLLLRIDKNDPLVLCIAGADNTFRLVEVTVYVYTEVHCLLVKTLGIQKGYMQMNVGKARSMTCVSLDNLALSSLSSEARRLRSLSSCSLSSLQK</sequence>
<keyword evidence="2" id="KW-1185">Reference proteome</keyword>
<name>A0ABM0WNM0_CAMSA</name>
<evidence type="ECO:0000259" key="1">
    <source>
        <dbReference type="Pfam" id="PF23752"/>
    </source>
</evidence>
<reference evidence="2" key="1">
    <citation type="journal article" date="2014" name="Nat. Commun.">
        <title>The emerging biofuel crop Camelina sativa retains a highly undifferentiated hexaploid genome structure.</title>
        <authorList>
            <person name="Kagale S."/>
            <person name="Koh C."/>
            <person name="Nixon J."/>
            <person name="Bollina V."/>
            <person name="Clarke W.E."/>
            <person name="Tuteja R."/>
            <person name="Spillane C."/>
            <person name="Robinson S.J."/>
            <person name="Links M.G."/>
            <person name="Clarke C."/>
            <person name="Higgins E.E."/>
            <person name="Huebert T."/>
            <person name="Sharpe A.G."/>
            <person name="Parkin I.A."/>
        </authorList>
    </citation>
    <scope>NUCLEOTIDE SEQUENCE [LARGE SCALE GENOMIC DNA]</scope>
    <source>
        <strain evidence="2">cv. DH55</strain>
    </source>
</reference>
<dbReference type="Proteomes" id="UP000694864">
    <property type="component" value="Chromosome 16"/>
</dbReference>
<gene>
    <name evidence="3" type="primary">LOC104753113</name>
</gene>
<evidence type="ECO:0000313" key="3">
    <source>
        <dbReference type="RefSeq" id="XP_010473707.1"/>
    </source>
</evidence>
<organism evidence="2 3">
    <name type="scientific">Camelina sativa</name>
    <name type="common">False flax</name>
    <name type="synonym">Myagrum sativum</name>
    <dbReference type="NCBI Taxonomy" id="90675"/>
    <lineage>
        <taxon>Eukaryota</taxon>
        <taxon>Viridiplantae</taxon>
        <taxon>Streptophyta</taxon>
        <taxon>Embryophyta</taxon>
        <taxon>Tracheophyta</taxon>
        <taxon>Spermatophyta</taxon>
        <taxon>Magnoliopsida</taxon>
        <taxon>eudicotyledons</taxon>
        <taxon>Gunneridae</taxon>
        <taxon>Pentapetalae</taxon>
        <taxon>rosids</taxon>
        <taxon>malvids</taxon>
        <taxon>Brassicales</taxon>
        <taxon>Brassicaceae</taxon>
        <taxon>Camelineae</taxon>
        <taxon>Camelina</taxon>
    </lineage>
</organism>
<dbReference type="GeneID" id="104753113"/>
<feature type="domain" description="WDR11 second beta-propeller" evidence="1">
    <location>
        <begin position="22"/>
        <end position="70"/>
    </location>
</feature>
<evidence type="ECO:0000313" key="2">
    <source>
        <dbReference type="Proteomes" id="UP000694864"/>
    </source>
</evidence>
<dbReference type="InterPro" id="IPR057853">
    <property type="entry name" value="Beta-prop_WDR11_2nd"/>
</dbReference>
<reference evidence="3" key="2">
    <citation type="submission" date="2025-08" db="UniProtKB">
        <authorList>
            <consortium name="RefSeq"/>
        </authorList>
    </citation>
    <scope>IDENTIFICATION</scope>
    <source>
        <tissue evidence="3">Leaf</tissue>
    </source>
</reference>
<proteinExistence type="predicted"/>
<dbReference type="RefSeq" id="XP_010473707.1">
    <property type="nucleotide sequence ID" value="XM_010475405.2"/>
</dbReference>
<dbReference type="Pfam" id="PF23752">
    <property type="entry name" value="Beta-prop_WDR11_2nd"/>
    <property type="match status" value="1"/>
</dbReference>